<accession>A0ABY7U1T8</accession>
<keyword evidence="2" id="KW-0614">Plasmid</keyword>
<dbReference type="Proteomes" id="UP001218231">
    <property type="component" value="Plasmid unnamed1"/>
</dbReference>
<evidence type="ECO:0000259" key="1">
    <source>
        <dbReference type="Pfam" id="PF19419"/>
    </source>
</evidence>
<evidence type="ECO:0000313" key="2">
    <source>
        <dbReference type="EMBL" id="WCT79095.1"/>
    </source>
</evidence>
<dbReference type="InterPro" id="IPR046025">
    <property type="entry name" value="DUF5983"/>
</dbReference>
<organism evidence="2 3">
    <name type="scientific">Novosphingobium humi</name>
    <dbReference type="NCBI Taxonomy" id="2282397"/>
    <lineage>
        <taxon>Bacteria</taxon>
        <taxon>Pseudomonadati</taxon>
        <taxon>Pseudomonadota</taxon>
        <taxon>Alphaproteobacteria</taxon>
        <taxon>Sphingomonadales</taxon>
        <taxon>Sphingomonadaceae</taxon>
        <taxon>Novosphingobium</taxon>
    </lineage>
</organism>
<feature type="domain" description="DUF5983" evidence="1">
    <location>
        <begin position="7"/>
        <end position="106"/>
    </location>
</feature>
<gene>
    <name evidence="2" type="ORF">PQ457_18960</name>
</gene>
<reference evidence="2 3" key="1">
    <citation type="submission" date="2023-02" db="EMBL/GenBank/DDBJ databases">
        <title>Genome sequence of Novosphingobium humi KACC 19094.</title>
        <authorList>
            <person name="Kim S."/>
            <person name="Heo J."/>
            <person name="Kwon S.-W."/>
        </authorList>
    </citation>
    <scope>NUCLEOTIDE SEQUENCE [LARGE SCALE GENOMIC DNA]</scope>
    <source>
        <strain evidence="2 3">KACC 19094</strain>
        <plasmid evidence="2 3">unnamed1</plasmid>
    </source>
</reference>
<proteinExistence type="predicted"/>
<dbReference type="Pfam" id="PF19419">
    <property type="entry name" value="DUF5983"/>
    <property type="match status" value="1"/>
</dbReference>
<dbReference type="RefSeq" id="WP_273619381.1">
    <property type="nucleotide sequence ID" value="NZ_CP117418.1"/>
</dbReference>
<dbReference type="EMBL" id="CP117418">
    <property type="protein sequence ID" value="WCT79095.1"/>
    <property type="molecule type" value="Genomic_DNA"/>
</dbReference>
<geneLocation type="plasmid" evidence="2 3">
    <name>unnamed1</name>
</geneLocation>
<protein>
    <recommendedName>
        <fullName evidence="1">DUF5983 domain-containing protein</fullName>
    </recommendedName>
</protein>
<sequence length="106" mass="11929">MRETSLFTCSTFHLPIAEREVIEQMIRASSRNEEGRLEVRYPDLVIESHLDGFFVHSSVAGWASAERPEAISPAFWAILVFAAEAGASWVSFDREVPASEDWPSFP</sequence>
<name>A0ABY7U1T8_9SPHN</name>
<keyword evidence="3" id="KW-1185">Reference proteome</keyword>
<evidence type="ECO:0000313" key="3">
    <source>
        <dbReference type="Proteomes" id="UP001218231"/>
    </source>
</evidence>